<feature type="compositionally biased region" description="Basic and acidic residues" evidence="6">
    <location>
        <begin position="231"/>
        <end position="242"/>
    </location>
</feature>
<reference evidence="8 9" key="1">
    <citation type="journal article" date="2018" name="BMC Genomics">
        <title>The genome of Naegleria lovaniensis, the basis for a comparative approach to unravel pathogenicity factors of the human pathogenic amoeba N. fowleri.</title>
        <authorList>
            <person name="Liechti N."/>
            <person name="Schurch N."/>
            <person name="Bruggmann R."/>
            <person name="Wittwer M."/>
        </authorList>
    </citation>
    <scope>NUCLEOTIDE SEQUENCE [LARGE SCALE GENOMIC DNA]</scope>
    <source>
        <strain evidence="8 9">ATCC 30569</strain>
    </source>
</reference>
<evidence type="ECO:0000313" key="8">
    <source>
        <dbReference type="EMBL" id="KAG2392697.1"/>
    </source>
</evidence>
<keyword evidence="2 5" id="KW-0802">TPR repeat</keyword>
<evidence type="ECO:0000313" key="9">
    <source>
        <dbReference type="Proteomes" id="UP000816034"/>
    </source>
</evidence>
<evidence type="ECO:0000256" key="5">
    <source>
        <dbReference type="PROSITE-ProRule" id="PRU00339"/>
    </source>
</evidence>
<organism evidence="8 9">
    <name type="scientific">Naegleria lovaniensis</name>
    <name type="common">Amoeba</name>
    <dbReference type="NCBI Taxonomy" id="51637"/>
    <lineage>
        <taxon>Eukaryota</taxon>
        <taxon>Discoba</taxon>
        <taxon>Heterolobosea</taxon>
        <taxon>Tetramitia</taxon>
        <taxon>Eutetramitia</taxon>
        <taxon>Vahlkampfiidae</taxon>
        <taxon>Naegleria</taxon>
    </lineage>
</organism>
<dbReference type="SMART" id="SM00028">
    <property type="entry name" value="TPR"/>
    <property type="match status" value="3"/>
</dbReference>
<dbReference type="PROSITE" id="PS50005">
    <property type="entry name" value="TPR"/>
    <property type="match status" value="2"/>
</dbReference>
<keyword evidence="1" id="KW-0677">Repeat</keyword>
<evidence type="ECO:0000256" key="3">
    <source>
        <dbReference type="ARBA" id="ARBA00038275"/>
    </source>
</evidence>
<dbReference type="InterPro" id="IPR051966">
    <property type="entry name" value="RPAP3"/>
</dbReference>
<dbReference type="AlphaFoldDB" id="A0AA88H4B1"/>
<dbReference type="InterPro" id="IPR019734">
    <property type="entry name" value="TPR_rpt"/>
</dbReference>
<feature type="region of interest" description="Disordered" evidence="6">
    <location>
        <begin position="198"/>
        <end position="242"/>
    </location>
</feature>
<dbReference type="Proteomes" id="UP000816034">
    <property type="component" value="Unassembled WGS sequence"/>
</dbReference>
<feature type="region of interest" description="Disordered" evidence="6">
    <location>
        <begin position="260"/>
        <end position="318"/>
    </location>
</feature>
<sequence length="457" mass="52596">MSHNANLIKMQQQIRNNAQEYSDFVSDLKKWTKDISEKDKKLQEGAQKKKYPPVRGTTSEQSIDPDEEAEKLKETGNEYFKKGDFHKAVEFYSKSLQFKQDAVVYSNRSQAYFKLGNFKESELDATRSISLNSSYVKSYMRRGMARRELKKYKESKDDFEYARKLNPNHTETERELQKAIELLKKSEEGKGTKIAIQEDEEEEVVVPKTSKATSEKPTVSQASVPPPMKQEPVKEQQAKPVEEKKLPKVEEEVIEDLITSGASTNMKDMQKKAPVSQPSQNIETNHKPVDNNNMQQSKPSSQPAVSATTPKSSTASIPETVTIHLKPSIPQAAPKSFFEFEKYYNELKGEDLANYLKAFPPRRFVTILRDSLSPEIFSGIIECLLKYFVRKPFDKDFVLQAFDIMEQISQVNRFDMIIMFLEDKEILMVKSIFNAFYEFSGLEPSKIDSLKEKYIQE</sequence>
<comment type="caution">
    <text evidence="8">The sequence shown here is derived from an EMBL/GenBank/DDBJ whole genome shotgun (WGS) entry which is preliminary data.</text>
</comment>
<dbReference type="Pfam" id="PF13877">
    <property type="entry name" value="RPAP3_C"/>
    <property type="match status" value="1"/>
</dbReference>
<evidence type="ECO:0000256" key="2">
    <source>
        <dbReference type="ARBA" id="ARBA00022803"/>
    </source>
</evidence>
<evidence type="ECO:0000256" key="4">
    <source>
        <dbReference type="ARBA" id="ARBA00040133"/>
    </source>
</evidence>
<protein>
    <recommendedName>
        <fullName evidence="4">RNA polymerase II-associated protein 3</fullName>
    </recommendedName>
</protein>
<dbReference type="Pfam" id="PF13181">
    <property type="entry name" value="TPR_8"/>
    <property type="match status" value="3"/>
</dbReference>
<dbReference type="EMBL" id="PYSW02000004">
    <property type="protein sequence ID" value="KAG2392697.1"/>
    <property type="molecule type" value="Genomic_DNA"/>
</dbReference>
<feature type="repeat" description="TPR" evidence="5">
    <location>
        <begin position="136"/>
        <end position="169"/>
    </location>
</feature>
<dbReference type="PANTHER" id="PTHR46423:SF1">
    <property type="entry name" value="RNA POLYMERASE II-ASSOCIATED PROTEIN 3"/>
    <property type="match status" value="1"/>
</dbReference>
<dbReference type="InterPro" id="IPR025986">
    <property type="entry name" value="RPAP3-like_C"/>
</dbReference>
<evidence type="ECO:0000256" key="6">
    <source>
        <dbReference type="SAM" id="MobiDB-lite"/>
    </source>
</evidence>
<proteinExistence type="inferred from homology"/>
<feature type="repeat" description="TPR" evidence="5">
    <location>
        <begin position="69"/>
        <end position="102"/>
    </location>
</feature>
<feature type="domain" description="RNA-polymerase II-associated protein 3-like C-terminal" evidence="7">
    <location>
        <begin position="333"/>
        <end position="425"/>
    </location>
</feature>
<accession>A0AA88H4B1</accession>
<feature type="compositionally biased region" description="Polar residues" evidence="6">
    <location>
        <begin position="290"/>
        <end position="318"/>
    </location>
</feature>
<name>A0AA88H4B1_NAELO</name>
<evidence type="ECO:0000259" key="7">
    <source>
        <dbReference type="Pfam" id="PF13877"/>
    </source>
</evidence>
<dbReference type="RefSeq" id="XP_044554591.1">
    <property type="nucleotide sequence ID" value="XM_044687076.1"/>
</dbReference>
<dbReference type="InterPro" id="IPR011990">
    <property type="entry name" value="TPR-like_helical_dom_sf"/>
</dbReference>
<comment type="similarity">
    <text evidence="3">Belongs to the RPAP3 family.</text>
</comment>
<keyword evidence="9" id="KW-1185">Reference proteome</keyword>
<feature type="compositionally biased region" description="Polar residues" evidence="6">
    <location>
        <begin position="210"/>
        <end position="223"/>
    </location>
</feature>
<feature type="region of interest" description="Disordered" evidence="6">
    <location>
        <begin position="39"/>
        <end position="71"/>
    </location>
</feature>
<dbReference type="GO" id="GO:0101031">
    <property type="term" value="C:protein folding chaperone complex"/>
    <property type="evidence" value="ECO:0007669"/>
    <property type="project" value="TreeGrafter"/>
</dbReference>
<dbReference type="GeneID" id="68103876"/>
<dbReference type="SUPFAM" id="SSF48452">
    <property type="entry name" value="TPR-like"/>
    <property type="match status" value="1"/>
</dbReference>
<gene>
    <name evidence="8" type="ORF">C9374_011422</name>
</gene>
<evidence type="ECO:0000256" key="1">
    <source>
        <dbReference type="ARBA" id="ARBA00022737"/>
    </source>
</evidence>
<dbReference type="PANTHER" id="PTHR46423">
    <property type="entry name" value="RNA POLYMERASE II-ASSOCIATED PROTEIN 3"/>
    <property type="match status" value="1"/>
</dbReference>
<dbReference type="Gene3D" id="1.25.40.10">
    <property type="entry name" value="Tetratricopeptide repeat domain"/>
    <property type="match status" value="1"/>
</dbReference>